<dbReference type="AlphaFoldDB" id="A0A0J7KVT7"/>
<dbReference type="EMBL" id="LBMM01002735">
    <property type="protein sequence ID" value="KMQ94418.1"/>
    <property type="molecule type" value="Genomic_DNA"/>
</dbReference>
<dbReference type="PaxDb" id="67767-A0A0J7KVT7"/>
<feature type="compositionally biased region" description="Gly residues" evidence="1">
    <location>
        <begin position="39"/>
        <end position="52"/>
    </location>
</feature>
<accession>A0A0J7KVT7</accession>
<name>A0A0J7KVT7_LASNI</name>
<evidence type="ECO:0000313" key="2">
    <source>
        <dbReference type="EMBL" id="KMQ94418.1"/>
    </source>
</evidence>
<feature type="compositionally biased region" description="Basic and acidic residues" evidence="1">
    <location>
        <begin position="109"/>
        <end position="119"/>
    </location>
</feature>
<comment type="caution">
    <text evidence="2">The sequence shown here is derived from an EMBL/GenBank/DDBJ whole genome shotgun (WGS) entry which is preliminary data.</text>
</comment>
<reference evidence="2 3" key="1">
    <citation type="submission" date="2015-04" db="EMBL/GenBank/DDBJ databases">
        <title>Lasius niger genome sequencing.</title>
        <authorList>
            <person name="Konorov E.A."/>
            <person name="Nikitin M.A."/>
            <person name="Kirill M.V."/>
            <person name="Chang P."/>
        </authorList>
    </citation>
    <scope>NUCLEOTIDE SEQUENCE [LARGE SCALE GENOMIC DNA]</scope>
    <source>
        <tissue evidence="2">Whole</tissue>
    </source>
</reference>
<proteinExistence type="predicted"/>
<feature type="region of interest" description="Disordered" evidence="1">
    <location>
        <begin position="26"/>
        <end position="80"/>
    </location>
</feature>
<evidence type="ECO:0000313" key="3">
    <source>
        <dbReference type="Proteomes" id="UP000036403"/>
    </source>
</evidence>
<feature type="region of interest" description="Disordered" evidence="1">
    <location>
        <begin position="93"/>
        <end position="119"/>
    </location>
</feature>
<sequence length="119" mass="12477">MRGKATRAKISILALPWARQVSSLRDASQQPFRDDTVAGAGGDVGAAIGGEGVAARDMRDGVPNGDAEEAGEGHRDGDGDDLAELLREWCRDGRIGEHRPVTQSSSFSGEKDGDGERSG</sequence>
<keyword evidence="3" id="KW-1185">Reference proteome</keyword>
<organism evidence="2 3">
    <name type="scientific">Lasius niger</name>
    <name type="common">Black garden ant</name>
    <dbReference type="NCBI Taxonomy" id="67767"/>
    <lineage>
        <taxon>Eukaryota</taxon>
        <taxon>Metazoa</taxon>
        <taxon>Ecdysozoa</taxon>
        <taxon>Arthropoda</taxon>
        <taxon>Hexapoda</taxon>
        <taxon>Insecta</taxon>
        <taxon>Pterygota</taxon>
        <taxon>Neoptera</taxon>
        <taxon>Endopterygota</taxon>
        <taxon>Hymenoptera</taxon>
        <taxon>Apocrita</taxon>
        <taxon>Aculeata</taxon>
        <taxon>Formicoidea</taxon>
        <taxon>Formicidae</taxon>
        <taxon>Formicinae</taxon>
        <taxon>Lasius</taxon>
        <taxon>Lasius</taxon>
    </lineage>
</organism>
<gene>
    <name evidence="2" type="ORF">RF55_5431</name>
</gene>
<protein>
    <submittedName>
        <fullName evidence="2">Uncharacterized protein</fullName>
    </submittedName>
</protein>
<dbReference type="Proteomes" id="UP000036403">
    <property type="component" value="Unassembled WGS sequence"/>
</dbReference>
<evidence type="ECO:0000256" key="1">
    <source>
        <dbReference type="SAM" id="MobiDB-lite"/>
    </source>
</evidence>